<evidence type="ECO:0000256" key="5">
    <source>
        <dbReference type="RuleBase" id="RU003330"/>
    </source>
</evidence>
<dbReference type="PANTHER" id="PTHR23359">
    <property type="entry name" value="NUCLEOTIDE KINASE"/>
    <property type="match status" value="1"/>
</dbReference>
<dbReference type="SUPFAM" id="SSF52540">
    <property type="entry name" value="P-loop containing nucleoside triphosphate hydrolases"/>
    <property type="match status" value="1"/>
</dbReference>
<dbReference type="Pfam" id="PF05191">
    <property type="entry name" value="ADK_lid"/>
    <property type="match status" value="1"/>
</dbReference>
<dbReference type="CDD" id="cd01428">
    <property type="entry name" value="ADK"/>
    <property type="match status" value="1"/>
</dbReference>
<feature type="binding site" evidence="4">
    <location>
        <position position="153"/>
    </location>
    <ligand>
        <name>Zn(2+)</name>
        <dbReference type="ChEBI" id="CHEBI:29105"/>
        <note>structural</note>
    </ligand>
</feature>
<feature type="domain" description="Adenylate kinase active site lid" evidence="7">
    <location>
        <begin position="127"/>
        <end position="162"/>
    </location>
</feature>
<accession>A0AAP2W5L3</accession>
<keyword evidence="4" id="KW-0963">Cytoplasm</keyword>
<dbReference type="GO" id="GO:0004017">
    <property type="term" value="F:AMP kinase activity"/>
    <property type="evidence" value="ECO:0007669"/>
    <property type="project" value="UniProtKB-UniRule"/>
</dbReference>
<dbReference type="InterPro" id="IPR000850">
    <property type="entry name" value="Adenylat/UMP-CMP_kin"/>
</dbReference>
<feature type="binding site" evidence="4">
    <location>
        <position position="133"/>
    </location>
    <ligand>
        <name>Zn(2+)</name>
        <dbReference type="ChEBI" id="CHEBI:29105"/>
        <note>structural</note>
    </ligand>
</feature>
<keyword evidence="4" id="KW-0545">Nucleotide biosynthesis</keyword>
<dbReference type="RefSeq" id="WP_230739360.1">
    <property type="nucleotide sequence ID" value="NZ_PGCK01000001.1"/>
</dbReference>
<dbReference type="GO" id="GO:0005737">
    <property type="term" value="C:cytoplasm"/>
    <property type="evidence" value="ECO:0007669"/>
    <property type="project" value="UniProtKB-SubCell"/>
</dbReference>
<evidence type="ECO:0000256" key="6">
    <source>
        <dbReference type="RuleBase" id="RU003331"/>
    </source>
</evidence>
<sequence length="216" mass="24355">MQIVLFGPPGAGKGTQAKFLSEEYNIPHISTGDILRENVKNGTELGKKAKTYMDKGELVPDKLLIDLIKERLERPDTRKGFLLDGFPRTIPQAKALDVILDEINKKLDAVINIDVGTNELVRRLSGRRICKKCGASYHLMFNPSKTKDLCDLCGGELYQRDDDKEAAIKNRLEVYKNQTEPVLDYYKGQDLLIDVDGEKEIEDVTSEIRAALVKFQ</sequence>
<dbReference type="InterPro" id="IPR006259">
    <property type="entry name" value="Adenyl_kin_sub"/>
</dbReference>
<keyword evidence="9" id="KW-1185">Reference proteome</keyword>
<evidence type="ECO:0000313" key="9">
    <source>
        <dbReference type="Proteomes" id="UP001320159"/>
    </source>
</evidence>
<comment type="domain">
    <text evidence="4">Consists of three domains, a large central CORE domain and two small peripheral domains, NMPbind and LID, which undergo movements during catalysis. The LID domain closes over the site of phosphoryl transfer upon ATP binding. Assembling and dissambling the active center during each catalytic cycle provides an effective means to prevent ATP hydrolysis. Some bacteria have evolved a zinc-coordinating structure that stabilizes the LID domain.</text>
</comment>
<evidence type="ECO:0000256" key="4">
    <source>
        <dbReference type="HAMAP-Rule" id="MF_00235"/>
    </source>
</evidence>
<comment type="pathway">
    <text evidence="4">Purine metabolism; AMP biosynthesis via salvage pathway; AMP from ADP: step 1/1.</text>
</comment>
<dbReference type="Proteomes" id="UP001320159">
    <property type="component" value="Unassembled WGS sequence"/>
</dbReference>
<comment type="catalytic activity">
    <reaction evidence="4 6">
        <text>AMP + ATP = 2 ADP</text>
        <dbReference type="Rhea" id="RHEA:12973"/>
        <dbReference type="ChEBI" id="CHEBI:30616"/>
        <dbReference type="ChEBI" id="CHEBI:456215"/>
        <dbReference type="ChEBI" id="CHEBI:456216"/>
        <dbReference type="EC" id="2.7.4.3"/>
    </reaction>
</comment>
<feature type="binding site" evidence="4">
    <location>
        <position position="31"/>
    </location>
    <ligand>
        <name>AMP</name>
        <dbReference type="ChEBI" id="CHEBI:456215"/>
    </ligand>
</feature>
<evidence type="ECO:0000256" key="3">
    <source>
        <dbReference type="ARBA" id="ARBA00022777"/>
    </source>
</evidence>
<dbReference type="NCBIfam" id="TIGR01351">
    <property type="entry name" value="adk"/>
    <property type="match status" value="1"/>
</dbReference>
<dbReference type="NCBIfam" id="NF001381">
    <property type="entry name" value="PRK00279.1-3"/>
    <property type="match status" value="1"/>
</dbReference>
<dbReference type="EMBL" id="PGCK01000001">
    <property type="protein sequence ID" value="MCD1293489.1"/>
    <property type="molecule type" value="Genomic_DNA"/>
</dbReference>
<feature type="binding site" evidence="4">
    <location>
        <position position="160"/>
    </location>
    <ligand>
        <name>AMP</name>
        <dbReference type="ChEBI" id="CHEBI:456215"/>
    </ligand>
</feature>
<feature type="binding site" evidence="4">
    <location>
        <position position="92"/>
    </location>
    <ligand>
        <name>AMP</name>
        <dbReference type="ChEBI" id="CHEBI:456215"/>
    </ligand>
</feature>
<dbReference type="InterPro" id="IPR007862">
    <property type="entry name" value="Adenylate_kinase_lid-dom"/>
</dbReference>
<comment type="caution">
    <text evidence="8">The sequence shown here is derived from an EMBL/GenBank/DDBJ whole genome shotgun (WGS) entry which is preliminary data.</text>
</comment>
<dbReference type="EC" id="2.7.4.3" evidence="4 6"/>
<feature type="binding site" evidence="4">
    <location>
        <begin position="85"/>
        <end position="88"/>
    </location>
    <ligand>
        <name>AMP</name>
        <dbReference type="ChEBI" id="CHEBI:456215"/>
    </ligand>
</feature>
<evidence type="ECO:0000313" key="8">
    <source>
        <dbReference type="EMBL" id="MCD1293489.1"/>
    </source>
</evidence>
<dbReference type="Gene3D" id="3.40.50.300">
    <property type="entry name" value="P-loop containing nucleotide triphosphate hydrolases"/>
    <property type="match status" value="1"/>
</dbReference>
<keyword evidence="4" id="KW-0479">Metal-binding</keyword>
<protein>
    <recommendedName>
        <fullName evidence="4 6">Adenylate kinase</fullName>
        <shortName evidence="4">AK</shortName>
        <ecNumber evidence="4 6">2.7.4.3</ecNumber>
    </recommendedName>
    <alternativeName>
        <fullName evidence="4">ATP-AMP transphosphorylase</fullName>
    </alternativeName>
    <alternativeName>
        <fullName evidence="4">ATP:AMP phosphotransferase</fullName>
    </alternativeName>
    <alternativeName>
        <fullName evidence="4">Adenylate monophosphate kinase</fullName>
    </alternativeName>
</protein>
<feature type="binding site" evidence="4">
    <location>
        <position position="127"/>
    </location>
    <ligand>
        <name>ATP</name>
        <dbReference type="ChEBI" id="CHEBI:30616"/>
    </ligand>
</feature>
<feature type="binding site" evidence="4">
    <location>
        <position position="130"/>
    </location>
    <ligand>
        <name>Zn(2+)</name>
        <dbReference type="ChEBI" id="CHEBI:29105"/>
        <note>structural</note>
    </ligand>
</feature>
<reference evidence="8 9" key="1">
    <citation type="submission" date="2017-11" db="EMBL/GenBank/DDBJ databases">
        <title>Isolation and Characterization of Family Methanocellaceae Species from Potential Methane Hydrate Area Offshore Southwestern Taiwan.</title>
        <authorList>
            <person name="Zhang W.-L."/>
            <person name="Chen W.-C."/>
            <person name="Lai M.-C."/>
            <person name="Chen S.-C."/>
        </authorList>
    </citation>
    <scope>NUCLEOTIDE SEQUENCE [LARGE SCALE GENOMIC DNA]</scope>
    <source>
        <strain evidence="8 9">CWC-04</strain>
    </source>
</reference>
<dbReference type="Pfam" id="PF00406">
    <property type="entry name" value="ADK"/>
    <property type="match status" value="1"/>
</dbReference>
<comment type="subcellular location">
    <subcellularLocation>
        <location evidence="4 6">Cytoplasm</location>
    </subcellularLocation>
</comment>
<dbReference type="PRINTS" id="PR00094">
    <property type="entry name" value="ADENYLTKNASE"/>
</dbReference>
<evidence type="ECO:0000256" key="2">
    <source>
        <dbReference type="ARBA" id="ARBA00022741"/>
    </source>
</evidence>
<keyword evidence="3 4" id="KW-0418">Kinase</keyword>
<dbReference type="InterPro" id="IPR033690">
    <property type="entry name" value="Adenylat_kinase_CS"/>
</dbReference>
<feature type="binding site" evidence="4">
    <location>
        <position position="199"/>
    </location>
    <ligand>
        <name>ATP</name>
        <dbReference type="ChEBI" id="CHEBI:30616"/>
    </ligand>
</feature>
<feature type="binding site" evidence="4">
    <location>
        <begin position="10"/>
        <end position="15"/>
    </location>
    <ligand>
        <name>ATP</name>
        <dbReference type="ChEBI" id="CHEBI:30616"/>
    </ligand>
</feature>
<dbReference type="NCBIfam" id="NF001380">
    <property type="entry name" value="PRK00279.1-2"/>
    <property type="match status" value="1"/>
</dbReference>
<feature type="region of interest" description="NMP" evidence="4">
    <location>
        <begin position="30"/>
        <end position="59"/>
    </location>
</feature>
<gene>
    <name evidence="4" type="primary">adk</name>
    <name evidence="8" type="ORF">CUJ83_00575</name>
</gene>
<feature type="region of interest" description="LID" evidence="4">
    <location>
        <begin position="126"/>
        <end position="163"/>
    </location>
</feature>
<feature type="binding site" evidence="4">
    <location>
        <position position="36"/>
    </location>
    <ligand>
        <name>AMP</name>
        <dbReference type="ChEBI" id="CHEBI:456215"/>
    </ligand>
</feature>
<comment type="similarity">
    <text evidence="4 5">Belongs to the adenylate kinase family.</text>
</comment>
<dbReference type="PROSITE" id="PS00113">
    <property type="entry name" value="ADENYLATE_KINASE"/>
    <property type="match status" value="1"/>
</dbReference>
<keyword evidence="2 4" id="KW-0547">Nucleotide-binding</keyword>
<organism evidence="8 9">
    <name type="scientific">Methanooceanicella nereidis</name>
    <dbReference type="NCBI Taxonomy" id="2052831"/>
    <lineage>
        <taxon>Archaea</taxon>
        <taxon>Methanobacteriati</taxon>
        <taxon>Methanobacteriota</taxon>
        <taxon>Stenosarchaea group</taxon>
        <taxon>Methanomicrobia</taxon>
        <taxon>Methanocellales</taxon>
        <taxon>Methanocellaceae</taxon>
        <taxon>Methanooceanicella</taxon>
    </lineage>
</organism>
<dbReference type="InterPro" id="IPR027417">
    <property type="entry name" value="P-loop_NTPase"/>
</dbReference>
<dbReference type="GO" id="GO:0008270">
    <property type="term" value="F:zinc ion binding"/>
    <property type="evidence" value="ECO:0007669"/>
    <property type="project" value="UniProtKB-UniRule"/>
</dbReference>
<keyword evidence="4 6" id="KW-0067">ATP-binding</keyword>
<feature type="binding site" evidence="4">
    <location>
        <begin position="57"/>
        <end position="59"/>
    </location>
    <ligand>
        <name>AMP</name>
        <dbReference type="ChEBI" id="CHEBI:456215"/>
    </ligand>
</feature>
<proteinExistence type="inferred from homology"/>
<dbReference type="HAMAP" id="MF_00235">
    <property type="entry name" value="Adenylate_kinase_Adk"/>
    <property type="match status" value="1"/>
</dbReference>
<dbReference type="NCBIfam" id="NF011100">
    <property type="entry name" value="PRK14527.1"/>
    <property type="match status" value="1"/>
</dbReference>
<dbReference type="GO" id="GO:0044209">
    <property type="term" value="P:AMP salvage"/>
    <property type="evidence" value="ECO:0007669"/>
    <property type="project" value="UniProtKB-UniRule"/>
</dbReference>
<evidence type="ECO:0000256" key="1">
    <source>
        <dbReference type="ARBA" id="ARBA00022679"/>
    </source>
</evidence>
<comment type="function">
    <text evidence="4">Catalyzes the reversible transfer of the terminal phosphate group between ATP and AMP. Plays an important role in cellular energy homeostasis and in adenine nucleotide metabolism.</text>
</comment>
<comment type="subunit">
    <text evidence="4 6">Monomer.</text>
</comment>
<feature type="binding site" evidence="4">
    <location>
        <position position="171"/>
    </location>
    <ligand>
        <name>AMP</name>
        <dbReference type="ChEBI" id="CHEBI:456215"/>
    </ligand>
</feature>
<name>A0AAP2W5L3_9EURY</name>
<keyword evidence="1 4" id="KW-0808">Transferase</keyword>
<dbReference type="GO" id="GO:0005524">
    <property type="term" value="F:ATP binding"/>
    <property type="evidence" value="ECO:0007669"/>
    <property type="project" value="UniProtKB-UniRule"/>
</dbReference>
<dbReference type="FunFam" id="3.40.50.300:FF:000106">
    <property type="entry name" value="Adenylate kinase mitochondrial"/>
    <property type="match status" value="1"/>
</dbReference>
<dbReference type="AlphaFoldDB" id="A0AAP2W5L3"/>
<evidence type="ECO:0000259" key="7">
    <source>
        <dbReference type="Pfam" id="PF05191"/>
    </source>
</evidence>
<feature type="binding site" evidence="4">
    <location>
        <position position="150"/>
    </location>
    <ligand>
        <name>Zn(2+)</name>
        <dbReference type="ChEBI" id="CHEBI:29105"/>
        <note>structural</note>
    </ligand>
</feature>
<feature type="binding site" evidence="4">
    <location>
        <begin position="136"/>
        <end position="137"/>
    </location>
    <ligand>
        <name>ATP</name>
        <dbReference type="ChEBI" id="CHEBI:30616"/>
    </ligand>
</feature>
<keyword evidence="4" id="KW-0862">Zinc</keyword>